<dbReference type="EMBL" id="CP093347">
    <property type="protein sequence ID" value="WOH00319.1"/>
    <property type="molecule type" value="Genomic_DNA"/>
</dbReference>
<evidence type="ECO:0000256" key="3">
    <source>
        <dbReference type="ARBA" id="ARBA00022490"/>
    </source>
</evidence>
<dbReference type="EMBL" id="LNRQ01000005">
    <property type="protein sequence ID" value="KZM93966.1"/>
    <property type="molecule type" value="Genomic_DNA"/>
</dbReference>
<keyword evidence="6" id="KW-0832">Ubl conjugation</keyword>
<dbReference type="Gramene" id="KZM93966">
    <property type="protein sequence ID" value="KZM93966"/>
    <property type="gene ID" value="DCAR_017211"/>
</dbReference>
<keyword evidence="4" id="KW-1017">Isopeptide bond</keyword>
<sequence length="203" mass="22835">MAASSSSPGTSVNRQVKTCHQCRQHRSSATACKDTERRQKKLKHLRYGVVQSADRDICNCSICRAKPGHLPMGNLSHKAKAAGYSSRKLGIPPFLNYCMPKISTDSMDLVLRASAEVNRMVRSLEMREVPRAFLNEQMHRLANEAFPDRDKPVEQELWTQYMQLATAFVVEALELNDKVILEIDLESDTSQISSLRVLGKGCR</sequence>
<evidence type="ECO:0000313" key="11">
    <source>
        <dbReference type="EMBL" id="KZM93966.1"/>
    </source>
</evidence>
<evidence type="ECO:0000256" key="5">
    <source>
        <dbReference type="ARBA" id="ARBA00022553"/>
    </source>
</evidence>
<evidence type="ECO:0000256" key="9">
    <source>
        <dbReference type="ARBA" id="ARBA00023242"/>
    </source>
</evidence>
<reference evidence="12" key="2">
    <citation type="submission" date="2022-03" db="EMBL/GenBank/DDBJ databases">
        <title>Draft title - Genomic analysis of global carrot germplasm unveils the trajectory of domestication and the origin of high carotenoid orange carrot.</title>
        <authorList>
            <person name="Iorizzo M."/>
            <person name="Ellison S."/>
            <person name="Senalik D."/>
            <person name="Macko-Podgorni A."/>
            <person name="Grzebelus D."/>
            <person name="Bostan H."/>
            <person name="Rolling W."/>
            <person name="Curaba J."/>
            <person name="Simon P."/>
        </authorList>
    </citation>
    <scope>NUCLEOTIDE SEQUENCE</scope>
    <source>
        <tissue evidence="12">Leaf</tissue>
    </source>
</reference>
<reference evidence="11" key="1">
    <citation type="journal article" date="2016" name="Nat. Genet.">
        <title>A high-quality carrot genome assembly provides new insights into carotenoid accumulation and asterid genome evolution.</title>
        <authorList>
            <person name="Iorizzo M."/>
            <person name="Ellison S."/>
            <person name="Senalik D."/>
            <person name="Zeng P."/>
            <person name="Satapoomin P."/>
            <person name="Huang J."/>
            <person name="Bowman M."/>
            <person name="Iovene M."/>
            <person name="Sanseverino W."/>
            <person name="Cavagnaro P."/>
            <person name="Yildiz M."/>
            <person name="Macko-Podgorni A."/>
            <person name="Moranska E."/>
            <person name="Grzebelus E."/>
            <person name="Grzebelus D."/>
            <person name="Ashrafi H."/>
            <person name="Zheng Z."/>
            <person name="Cheng S."/>
            <person name="Spooner D."/>
            <person name="Van Deynze A."/>
            <person name="Simon P."/>
        </authorList>
    </citation>
    <scope>NUCLEOTIDE SEQUENCE [LARGE SCALE GENOMIC DNA]</scope>
    <source>
        <tissue evidence="11">Leaf</tissue>
    </source>
</reference>
<dbReference type="InterPro" id="IPR018866">
    <property type="entry name" value="Znf-4CXXC_R1"/>
</dbReference>
<evidence type="ECO:0000256" key="2">
    <source>
        <dbReference type="ARBA" id="ARBA00004496"/>
    </source>
</evidence>
<dbReference type="InterPro" id="IPR040221">
    <property type="entry name" value="CDCA7/CDA7L"/>
</dbReference>
<evidence type="ECO:0000256" key="6">
    <source>
        <dbReference type="ARBA" id="ARBA00022843"/>
    </source>
</evidence>
<accession>A0A161XQU2</accession>
<keyword evidence="13" id="KW-1185">Reference proteome</keyword>
<evidence type="ECO:0000256" key="1">
    <source>
        <dbReference type="ARBA" id="ARBA00004123"/>
    </source>
</evidence>
<dbReference type="AlphaFoldDB" id="A0A161XQU2"/>
<dbReference type="GO" id="GO:0005634">
    <property type="term" value="C:nucleus"/>
    <property type="evidence" value="ECO:0007669"/>
    <property type="project" value="UniProtKB-SubCell"/>
</dbReference>
<keyword evidence="3" id="KW-0963">Cytoplasm</keyword>
<keyword evidence="7" id="KW-0805">Transcription regulation</keyword>
<keyword evidence="8" id="KW-0804">Transcription</keyword>
<gene>
    <name evidence="11" type="ORF">DCAR_017211</name>
    <name evidence="12" type="ORF">DCAR_0519678</name>
</gene>
<evidence type="ECO:0000256" key="7">
    <source>
        <dbReference type="ARBA" id="ARBA00023015"/>
    </source>
</evidence>
<feature type="domain" description="Zinc-finger" evidence="10">
    <location>
        <begin position="55"/>
        <end position="86"/>
    </location>
</feature>
<keyword evidence="9" id="KW-0539">Nucleus</keyword>
<evidence type="ECO:0000313" key="12">
    <source>
        <dbReference type="EMBL" id="WOH00319.1"/>
    </source>
</evidence>
<dbReference type="PANTHER" id="PTHR31169:SF8">
    <property type="entry name" value="ZINC-FINGER DOMAIN OF MONOAMINE-OXIDASE A REPRESSOR R1 PROTEIN"/>
    <property type="match status" value="1"/>
</dbReference>
<dbReference type="GO" id="GO:0006355">
    <property type="term" value="P:regulation of DNA-templated transcription"/>
    <property type="evidence" value="ECO:0007669"/>
    <property type="project" value="InterPro"/>
</dbReference>
<organism evidence="11">
    <name type="scientific">Daucus carota subsp. sativus</name>
    <name type="common">Carrot</name>
    <dbReference type="NCBI Taxonomy" id="79200"/>
    <lineage>
        <taxon>Eukaryota</taxon>
        <taxon>Viridiplantae</taxon>
        <taxon>Streptophyta</taxon>
        <taxon>Embryophyta</taxon>
        <taxon>Tracheophyta</taxon>
        <taxon>Spermatophyta</taxon>
        <taxon>Magnoliopsida</taxon>
        <taxon>eudicotyledons</taxon>
        <taxon>Gunneridae</taxon>
        <taxon>Pentapetalae</taxon>
        <taxon>asterids</taxon>
        <taxon>campanulids</taxon>
        <taxon>Apiales</taxon>
        <taxon>Apiaceae</taxon>
        <taxon>Apioideae</taxon>
        <taxon>Scandiceae</taxon>
        <taxon>Daucinae</taxon>
        <taxon>Daucus</taxon>
        <taxon>Daucus sect. Daucus</taxon>
    </lineage>
</organism>
<dbReference type="Proteomes" id="UP000077755">
    <property type="component" value="Chromosome 5"/>
</dbReference>
<proteinExistence type="predicted"/>
<evidence type="ECO:0000256" key="4">
    <source>
        <dbReference type="ARBA" id="ARBA00022499"/>
    </source>
</evidence>
<comment type="subcellular location">
    <subcellularLocation>
        <location evidence="2">Cytoplasm</location>
    </subcellularLocation>
    <subcellularLocation>
        <location evidence="1">Nucleus</location>
    </subcellularLocation>
</comment>
<dbReference type="GO" id="GO:0005737">
    <property type="term" value="C:cytoplasm"/>
    <property type="evidence" value="ECO:0007669"/>
    <property type="project" value="UniProtKB-SubCell"/>
</dbReference>
<dbReference type="PANTHER" id="PTHR31169">
    <property type="entry name" value="OS05G0300700 PROTEIN"/>
    <property type="match status" value="1"/>
</dbReference>
<evidence type="ECO:0000313" key="13">
    <source>
        <dbReference type="Proteomes" id="UP000077755"/>
    </source>
</evidence>
<dbReference type="Pfam" id="PF10497">
    <property type="entry name" value="zf-4CXXC_R1"/>
    <property type="match status" value="1"/>
</dbReference>
<evidence type="ECO:0000259" key="10">
    <source>
        <dbReference type="Pfam" id="PF10497"/>
    </source>
</evidence>
<name>A0A161XQU2_DAUCS</name>
<evidence type="ECO:0000256" key="8">
    <source>
        <dbReference type="ARBA" id="ARBA00023163"/>
    </source>
</evidence>
<protein>
    <recommendedName>
        <fullName evidence="10">Zinc-finger domain-containing protein</fullName>
    </recommendedName>
</protein>
<keyword evidence="5" id="KW-0597">Phosphoprotein</keyword>